<dbReference type="InterPro" id="IPR013078">
    <property type="entry name" value="His_Pase_superF_clade-1"/>
</dbReference>
<proteinExistence type="predicted"/>
<dbReference type="GeneID" id="92010585"/>
<protein>
    <recommendedName>
        <fullName evidence="3">Phosphoglycerate mutase family protein</fullName>
    </recommendedName>
</protein>
<sequence>MSTRQQSGIYTPSFPAVERRAALLRAWLRARPEQNVVLVTHGAFLHYLIEDWADYDPKKGTGFCNCEVRRYGFAEDGSLAALEGAASEPGYVKGARPDWVNRNVLSDVDPAVAGEEARL</sequence>
<dbReference type="Gene3D" id="3.40.50.1240">
    <property type="entry name" value="Phosphoglycerate mutase-like"/>
    <property type="match status" value="1"/>
</dbReference>
<dbReference type="Pfam" id="PF00300">
    <property type="entry name" value="His_Phos_1"/>
    <property type="match status" value="1"/>
</dbReference>
<dbReference type="RefSeq" id="XP_066632024.1">
    <property type="nucleotide sequence ID" value="XM_066777929.1"/>
</dbReference>
<keyword evidence="2" id="KW-1185">Reference proteome</keyword>
<dbReference type="EMBL" id="JAJVCZ030000006">
    <property type="protein sequence ID" value="KAL0258995.1"/>
    <property type="molecule type" value="Genomic_DNA"/>
</dbReference>
<evidence type="ECO:0008006" key="3">
    <source>
        <dbReference type="Google" id="ProtNLM"/>
    </source>
</evidence>
<evidence type="ECO:0000313" key="1">
    <source>
        <dbReference type="EMBL" id="KAL0258995.1"/>
    </source>
</evidence>
<accession>A0ABR3CEE1</accession>
<gene>
    <name evidence="1" type="ORF">SLS55_006500</name>
</gene>
<reference evidence="1 2" key="1">
    <citation type="submission" date="2024-02" db="EMBL/GenBank/DDBJ databases">
        <title>De novo assembly and annotation of 12 fungi associated with fruit tree decline syndrome in Ontario, Canada.</title>
        <authorList>
            <person name="Sulman M."/>
            <person name="Ellouze W."/>
            <person name="Ilyukhin E."/>
        </authorList>
    </citation>
    <scope>NUCLEOTIDE SEQUENCE [LARGE SCALE GENOMIC DNA]</scope>
    <source>
        <strain evidence="1 2">FDS-637</strain>
    </source>
</reference>
<dbReference type="Proteomes" id="UP001430584">
    <property type="component" value="Unassembled WGS sequence"/>
</dbReference>
<dbReference type="InterPro" id="IPR029033">
    <property type="entry name" value="His_PPase_superfam"/>
</dbReference>
<evidence type="ECO:0000313" key="2">
    <source>
        <dbReference type="Proteomes" id="UP001430584"/>
    </source>
</evidence>
<organism evidence="1 2">
    <name type="scientific">Diplodia seriata</name>
    <dbReference type="NCBI Taxonomy" id="420778"/>
    <lineage>
        <taxon>Eukaryota</taxon>
        <taxon>Fungi</taxon>
        <taxon>Dikarya</taxon>
        <taxon>Ascomycota</taxon>
        <taxon>Pezizomycotina</taxon>
        <taxon>Dothideomycetes</taxon>
        <taxon>Dothideomycetes incertae sedis</taxon>
        <taxon>Botryosphaeriales</taxon>
        <taxon>Botryosphaeriaceae</taxon>
        <taxon>Diplodia</taxon>
    </lineage>
</organism>
<comment type="caution">
    <text evidence="1">The sequence shown here is derived from an EMBL/GenBank/DDBJ whole genome shotgun (WGS) entry which is preliminary data.</text>
</comment>
<dbReference type="SUPFAM" id="SSF53254">
    <property type="entry name" value="Phosphoglycerate mutase-like"/>
    <property type="match status" value="1"/>
</dbReference>
<name>A0ABR3CEE1_9PEZI</name>